<dbReference type="PANTHER" id="PTHR23146">
    <property type="entry name" value="LEO1 PROTEIN"/>
    <property type="match status" value="1"/>
</dbReference>
<reference evidence="3" key="1">
    <citation type="submission" date="2016-03" db="EMBL/GenBank/DDBJ databases">
        <authorList>
            <person name="Guldener U."/>
        </authorList>
    </citation>
    <scope>NUCLEOTIDE SEQUENCE [LARGE SCALE GENOMIC DNA]</scope>
    <source>
        <strain evidence="3">04CH-RAC-A.6.1</strain>
    </source>
</reference>
<dbReference type="Proteomes" id="UP000178912">
    <property type="component" value="Unassembled WGS sequence"/>
</dbReference>
<evidence type="ECO:0000256" key="1">
    <source>
        <dbReference type="SAM" id="MobiDB-lite"/>
    </source>
</evidence>
<feature type="compositionally biased region" description="Acidic residues" evidence="1">
    <location>
        <begin position="397"/>
        <end position="419"/>
    </location>
</feature>
<feature type="compositionally biased region" description="Acidic residues" evidence="1">
    <location>
        <begin position="345"/>
        <end position="377"/>
    </location>
</feature>
<dbReference type="Pfam" id="PF04004">
    <property type="entry name" value="Leo1"/>
    <property type="match status" value="1"/>
</dbReference>
<protein>
    <submittedName>
        <fullName evidence="2">Related to LEO1 Extremely hydrophilic protein</fullName>
    </submittedName>
</protein>
<accession>A0A1E1KQ76</accession>
<dbReference type="PANTHER" id="PTHR23146:SF0">
    <property type="entry name" value="RNA POLYMERASE-ASSOCIATED PROTEIN LEO1"/>
    <property type="match status" value="1"/>
</dbReference>
<dbReference type="GO" id="GO:0016593">
    <property type="term" value="C:Cdc73/Paf1 complex"/>
    <property type="evidence" value="ECO:0007669"/>
    <property type="project" value="InterPro"/>
</dbReference>
<evidence type="ECO:0000313" key="2">
    <source>
        <dbReference type="EMBL" id="CZT00157.1"/>
    </source>
</evidence>
<feature type="compositionally biased region" description="Acidic residues" evidence="1">
    <location>
        <begin position="1"/>
        <end position="28"/>
    </location>
</feature>
<gene>
    <name evidence="2" type="ORF">RAG0_08309</name>
</gene>
<feature type="compositionally biased region" description="Basic and acidic residues" evidence="1">
    <location>
        <begin position="324"/>
        <end position="344"/>
    </location>
</feature>
<feature type="compositionally biased region" description="Basic residues" evidence="1">
    <location>
        <begin position="382"/>
        <end position="391"/>
    </location>
</feature>
<keyword evidence="3" id="KW-1185">Reference proteome</keyword>
<dbReference type="InterPro" id="IPR007149">
    <property type="entry name" value="Leo1"/>
</dbReference>
<dbReference type="OrthoDB" id="20844at2759"/>
<feature type="region of interest" description="Disordered" evidence="1">
    <location>
        <begin position="235"/>
        <end position="442"/>
    </location>
</feature>
<proteinExistence type="predicted"/>
<organism evidence="2 3">
    <name type="scientific">Rhynchosporium agropyri</name>
    <dbReference type="NCBI Taxonomy" id="914238"/>
    <lineage>
        <taxon>Eukaryota</taxon>
        <taxon>Fungi</taxon>
        <taxon>Dikarya</taxon>
        <taxon>Ascomycota</taxon>
        <taxon>Pezizomycotina</taxon>
        <taxon>Leotiomycetes</taxon>
        <taxon>Helotiales</taxon>
        <taxon>Ploettnerulaceae</taxon>
        <taxon>Rhynchosporium</taxon>
    </lineage>
</organism>
<name>A0A1E1KQ76_9HELO</name>
<dbReference type="EMBL" id="FJUX01000043">
    <property type="protein sequence ID" value="CZT00157.1"/>
    <property type="molecule type" value="Genomic_DNA"/>
</dbReference>
<feature type="compositionally biased region" description="Basic and acidic residues" evidence="1">
    <location>
        <begin position="31"/>
        <end position="65"/>
    </location>
</feature>
<dbReference type="GO" id="GO:1990269">
    <property type="term" value="F:RNA polymerase II C-terminal domain phosphoserine binding"/>
    <property type="evidence" value="ECO:0007669"/>
    <property type="project" value="TreeGrafter"/>
</dbReference>
<dbReference type="GO" id="GO:0006368">
    <property type="term" value="P:transcription elongation by RNA polymerase II"/>
    <property type="evidence" value="ECO:0007669"/>
    <property type="project" value="InterPro"/>
</dbReference>
<dbReference type="AlphaFoldDB" id="A0A1E1KQ76"/>
<evidence type="ECO:0000313" key="3">
    <source>
        <dbReference type="Proteomes" id="UP000178912"/>
    </source>
</evidence>
<sequence>MPSDSEDDLIDPVVDGDDDLFGEDDEAPAENFRELSDRELDSGDDEDRRDRARGDEDGDVGDSREARVMETTLWRHPVPKPVDGQLNALRLPTFMGIDPHQFNPDTFRPPVSDHHVDTKSANFLASAVAASTMRYRTNPTTGKLESNANLYKWSDGTTSISIGDQHYELQTKSLAPPKDVKPYQEVTDSHAYLASPSIASAMLVMVGHLTNQYTVRPNKDIQDDALEKLQKNLAAATRGGRTEARNGPELISNTEDPELQHKKAEIAEKERMRAQRRRETAAEKAVHPRGPGGSRGGLNVDDLEGRAGRRAPASGRKAPRARQRRADYDSDDDLPRGGRNREDEYDKEDDFLASSDEDMEEGGDDDEEEEEILDDDSDKDRHRSKKIKTSKSKPEEVSDADADADAEADAEADLDDDEAPPAVAEPVNRGRKRNVIEDDDDE</sequence>
<dbReference type="GO" id="GO:0032968">
    <property type="term" value="P:positive regulation of transcription elongation by RNA polymerase II"/>
    <property type="evidence" value="ECO:0007669"/>
    <property type="project" value="TreeGrafter"/>
</dbReference>
<feature type="region of interest" description="Disordered" evidence="1">
    <location>
        <begin position="1"/>
        <end position="65"/>
    </location>
</feature>
<feature type="compositionally biased region" description="Basic and acidic residues" evidence="1">
    <location>
        <begin position="258"/>
        <end position="286"/>
    </location>
</feature>